<dbReference type="AlphaFoldDB" id="A0A4R7EQ07"/>
<proteinExistence type="predicted"/>
<protein>
    <submittedName>
        <fullName evidence="3">Oxygen tolerance protein BatD</fullName>
    </submittedName>
</protein>
<dbReference type="PANTHER" id="PTHR40940">
    <property type="entry name" value="PROTEIN BATD-RELATED"/>
    <property type="match status" value="1"/>
</dbReference>
<keyword evidence="1" id="KW-0812">Transmembrane</keyword>
<keyword evidence="1" id="KW-0472">Membrane</keyword>
<dbReference type="RefSeq" id="WP_133713561.1">
    <property type="nucleotide sequence ID" value="NZ_SOAG01000032.1"/>
</dbReference>
<accession>A0A4R7EQ07</accession>
<keyword evidence="1" id="KW-1133">Transmembrane helix</keyword>
<dbReference type="PANTHER" id="PTHR40940:SF2">
    <property type="entry name" value="BATD"/>
    <property type="match status" value="1"/>
</dbReference>
<dbReference type="Pfam" id="PF13584">
    <property type="entry name" value="BatD"/>
    <property type="match status" value="2"/>
</dbReference>
<evidence type="ECO:0000256" key="1">
    <source>
        <dbReference type="SAM" id="Phobius"/>
    </source>
</evidence>
<sequence length="586" mass="67117">MKTLHHYILFAVLVCTQAIFAQVSFEATANKENIPLNDNVTIEFSMNSDGDNFVPPRFNDFTLLSGPNLSVSHSWINGQKSFKKSYSYILQPKRKGKISIGSASIVIDGETYKTQPLTVNITDEVARQDPRQRINQAQQRSLDGIHLVAEISKTNPYINEPVTVSYKLYFNTNIAGYRGKEIPTYDKFWTYNVELPQRPEVKIGKYKGQDYNYIILKQDVLMPQEVGKLQIKPLTLNIQAEVPTGRRDFFGFPEYGYIEKDFSSNRITLNVQELPLQNQPANFSGGVGDFSFKAIPSRTELKAGEPLNLTVEVSGKGNLNLVMIPEPVAHSSLEIYDPEYTERLNSGYFGMQGKRSNKYTIIPQYKGEYTIEPMEFSYFDIASKKYKTISTDSIKISVLEGPTLPTNKEVIGTDTVDDSELFQPIKPKASFITAYKNKYWQTNLFYILTVVPFIAIPLFAFAVKQQRKRIGDLEGNRLRRNNKLAKKYLGEAKKHLKNRTLFYEALERCLHNFLKAKLNIETSEMSNENIREILTEKQIDIDSIKNFMDLKNSCEWARYAPSAQADIHRDYETAIQVISQLEKQFR</sequence>
<gene>
    <name evidence="3" type="ORF">C8P70_13223</name>
</gene>
<organism evidence="3 4">
    <name type="scientific">Myroides indicus</name>
    <dbReference type="NCBI Taxonomy" id="1323422"/>
    <lineage>
        <taxon>Bacteria</taxon>
        <taxon>Pseudomonadati</taxon>
        <taxon>Bacteroidota</taxon>
        <taxon>Flavobacteriia</taxon>
        <taxon>Flavobacteriales</taxon>
        <taxon>Flavobacteriaceae</taxon>
        <taxon>Myroides</taxon>
    </lineage>
</organism>
<dbReference type="Proteomes" id="UP000295215">
    <property type="component" value="Unassembled WGS sequence"/>
</dbReference>
<feature type="chain" id="PRO_5020384250" evidence="2">
    <location>
        <begin position="22"/>
        <end position="586"/>
    </location>
</feature>
<comment type="caution">
    <text evidence="3">The sequence shown here is derived from an EMBL/GenBank/DDBJ whole genome shotgun (WGS) entry which is preliminary data.</text>
</comment>
<feature type="transmembrane region" description="Helical" evidence="1">
    <location>
        <begin position="444"/>
        <end position="463"/>
    </location>
</feature>
<name>A0A4R7EQ07_9FLAO</name>
<evidence type="ECO:0000313" key="3">
    <source>
        <dbReference type="EMBL" id="TDS52179.1"/>
    </source>
</evidence>
<dbReference type="InterPro" id="IPR025738">
    <property type="entry name" value="BatD"/>
</dbReference>
<keyword evidence="2" id="KW-0732">Signal</keyword>
<dbReference type="OrthoDB" id="2079210at2"/>
<keyword evidence="4" id="KW-1185">Reference proteome</keyword>
<evidence type="ECO:0000313" key="4">
    <source>
        <dbReference type="Proteomes" id="UP000295215"/>
    </source>
</evidence>
<feature type="signal peptide" evidence="2">
    <location>
        <begin position="1"/>
        <end position="21"/>
    </location>
</feature>
<reference evidence="3 4" key="1">
    <citation type="submission" date="2019-03" db="EMBL/GenBank/DDBJ databases">
        <title>Genomic Encyclopedia of Archaeal and Bacterial Type Strains, Phase II (KMG-II): from individual species to whole genera.</title>
        <authorList>
            <person name="Goeker M."/>
        </authorList>
    </citation>
    <scope>NUCLEOTIDE SEQUENCE [LARGE SCALE GENOMIC DNA]</scope>
    <source>
        <strain evidence="3 4">DSM 28213</strain>
    </source>
</reference>
<dbReference type="EMBL" id="SOAG01000032">
    <property type="protein sequence ID" value="TDS52179.1"/>
    <property type="molecule type" value="Genomic_DNA"/>
</dbReference>
<evidence type="ECO:0000256" key="2">
    <source>
        <dbReference type="SAM" id="SignalP"/>
    </source>
</evidence>